<comment type="caution">
    <text evidence="2">The sequence shown here is derived from an EMBL/GenBank/DDBJ whole genome shotgun (WGS) entry which is preliminary data.</text>
</comment>
<evidence type="ECO:0008006" key="4">
    <source>
        <dbReference type="Google" id="ProtNLM"/>
    </source>
</evidence>
<feature type="signal peptide" evidence="1">
    <location>
        <begin position="1"/>
        <end position="30"/>
    </location>
</feature>
<organism evidence="2 3">
    <name type="scientific">Pseudomonas gingeri</name>
    <dbReference type="NCBI Taxonomy" id="117681"/>
    <lineage>
        <taxon>Bacteria</taxon>
        <taxon>Pseudomonadati</taxon>
        <taxon>Pseudomonadota</taxon>
        <taxon>Gammaproteobacteria</taxon>
        <taxon>Pseudomonadales</taxon>
        <taxon>Pseudomonadaceae</taxon>
        <taxon>Pseudomonas</taxon>
    </lineage>
</organism>
<reference evidence="2 3" key="1">
    <citation type="submission" date="2020-04" db="EMBL/GenBank/DDBJ databases">
        <title>Molecular characterization of pseudomonads from Agaricus bisporus reveal novel blotch 2 pathogens in Western Europe.</title>
        <authorList>
            <person name="Taparia T."/>
            <person name="Krijger M."/>
            <person name="Haynes E."/>
            <person name="Elpinstone J.G."/>
            <person name="Noble R."/>
            <person name="Van Der Wolf J."/>
        </authorList>
    </citation>
    <scope>NUCLEOTIDE SEQUENCE [LARGE SCALE GENOMIC DNA]</scope>
    <source>
        <strain evidence="2 3">F1001</strain>
    </source>
</reference>
<sequence>MTYSSLPRLGKGLVALATLLTFNVALPAHADDAQGFLTGIHKHQPLTSTVPENGDQNPYAIAVAPMSAGKIQKDDVLVDNFNNAANLQGVGTTIVDYNPTTKQLSLFAQLPHDLPQCPGGVGLSTAMTMLKSGWVIVGSTPSNDGTTDTKGAGCLVVLDPNGKVVDVWSGPNINDPWGNMAVIDNGSTATLFVSNAGFGIGSAKGTPPVVIQSTVLRLDLKIPEGKPPVIANQTVVGSGFSAQADKGVFLVGPTGLAMGKDDKLYVSDTLANRISEIWDATTRTTSAGVGRTLTKDGMLLRPLALTTAPNGHLLTTNGLNGKVVEIDPETGKQLFAQWIDANKAQTPPGNGDLFGLVMTPSGDGFYYVEDDVNMLVLAK</sequence>
<dbReference type="Gene3D" id="2.120.10.30">
    <property type="entry name" value="TolB, C-terminal domain"/>
    <property type="match status" value="1"/>
</dbReference>
<evidence type="ECO:0000313" key="3">
    <source>
        <dbReference type="Proteomes" id="UP000582981"/>
    </source>
</evidence>
<keyword evidence="1" id="KW-0732">Signal</keyword>
<proteinExistence type="predicted"/>
<dbReference type="AlphaFoldDB" id="A0A7Y8BIX4"/>
<name>A0A7Y8BIX4_9PSED</name>
<gene>
    <name evidence="2" type="ORF">HX829_02775</name>
</gene>
<evidence type="ECO:0000256" key="1">
    <source>
        <dbReference type="SAM" id="SignalP"/>
    </source>
</evidence>
<dbReference type="Proteomes" id="UP000582981">
    <property type="component" value="Unassembled WGS sequence"/>
</dbReference>
<dbReference type="InterPro" id="IPR011042">
    <property type="entry name" value="6-blade_b-propeller_TolB-like"/>
</dbReference>
<dbReference type="EMBL" id="JACAPU010000002">
    <property type="protein sequence ID" value="NWB45405.1"/>
    <property type="molecule type" value="Genomic_DNA"/>
</dbReference>
<feature type="chain" id="PRO_5030780773" description="NHL repeat-containing protein" evidence="1">
    <location>
        <begin position="31"/>
        <end position="379"/>
    </location>
</feature>
<protein>
    <recommendedName>
        <fullName evidence="4">NHL repeat-containing protein</fullName>
    </recommendedName>
</protein>
<dbReference type="SUPFAM" id="SSF63829">
    <property type="entry name" value="Calcium-dependent phosphotriesterase"/>
    <property type="match status" value="1"/>
</dbReference>
<dbReference type="RefSeq" id="WP_177143246.1">
    <property type="nucleotide sequence ID" value="NZ_JACAPU010000002.1"/>
</dbReference>
<accession>A0A7Y8BIX4</accession>
<evidence type="ECO:0000313" key="2">
    <source>
        <dbReference type="EMBL" id="NWB45405.1"/>
    </source>
</evidence>